<protein>
    <submittedName>
        <fullName evidence="1">Uncharacterized protein</fullName>
    </submittedName>
</protein>
<dbReference type="AlphaFoldDB" id="A0ABD0NWR7"/>
<comment type="caution">
    <text evidence="1">The sequence shown here is derived from an EMBL/GenBank/DDBJ whole genome shotgun (WGS) entry which is preliminary data.</text>
</comment>
<name>A0ABD0NWR7_CIRMR</name>
<keyword evidence="2" id="KW-1185">Reference proteome</keyword>
<reference evidence="1 2" key="1">
    <citation type="submission" date="2024-05" db="EMBL/GenBank/DDBJ databases">
        <title>Genome sequencing and assembly of Indian major carp, Cirrhinus mrigala (Hamilton, 1822).</title>
        <authorList>
            <person name="Mohindra V."/>
            <person name="Chowdhury L.M."/>
            <person name="Lal K."/>
            <person name="Jena J.K."/>
        </authorList>
    </citation>
    <scope>NUCLEOTIDE SEQUENCE [LARGE SCALE GENOMIC DNA]</scope>
    <source>
        <strain evidence="1">CM1030</strain>
        <tissue evidence="1">Blood</tissue>
    </source>
</reference>
<proteinExistence type="predicted"/>
<sequence length="50" mass="5829">MLHFTHRRFRESGRSLARQRQLSLSNLLFEGEGHVGPQLAQPPPLRFFPD</sequence>
<dbReference type="Proteomes" id="UP001529510">
    <property type="component" value="Unassembled WGS sequence"/>
</dbReference>
<evidence type="ECO:0000313" key="2">
    <source>
        <dbReference type="Proteomes" id="UP001529510"/>
    </source>
</evidence>
<evidence type="ECO:0000313" key="1">
    <source>
        <dbReference type="EMBL" id="KAL0165746.1"/>
    </source>
</evidence>
<accession>A0ABD0NWR7</accession>
<gene>
    <name evidence="1" type="ORF">M9458_037590</name>
</gene>
<feature type="non-terminal residue" evidence="1">
    <location>
        <position position="50"/>
    </location>
</feature>
<dbReference type="EMBL" id="JAMKFB020000019">
    <property type="protein sequence ID" value="KAL0165746.1"/>
    <property type="molecule type" value="Genomic_DNA"/>
</dbReference>
<organism evidence="1 2">
    <name type="scientific">Cirrhinus mrigala</name>
    <name type="common">Mrigala</name>
    <dbReference type="NCBI Taxonomy" id="683832"/>
    <lineage>
        <taxon>Eukaryota</taxon>
        <taxon>Metazoa</taxon>
        <taxon>Chordata</taxon>
        <taxon>Craniata</taxon>
        <taxon>Vertebrata</taxon>
        <taxon>Euteleostomi</taxon>
        <taxon>Actinopterygii</taxon>
        <taxon>Neopterygii</taxon>
        <taxon>Teleostei</taxon>
        <taxon>Ostariophysi</taxon>
        <taxon>Cypriniformes</taxon>
        <taxon>Cyprinidae</taxon>
        <taxon>Labeoninae</taxon>
        <taxon>Labeonini</taxon>
        <taxon>Cirrhinus</taxon>
    </lineage>
</organism>